<feature type="domain" description="MJ1316 RNA cyclic group end recognition" evidence="11">
    <location>
        <begin position="921"/>
        <end position="991"/>
    </location>
</feature>
<comment type="subcellular location">
    <subcellularLocation>
        <location evidence="1">Nucleus</location>
    </subcellularLocation>
</comment>
<dbReference type="GO" id="GO:0005524">
    <property type="term" value="F:ATP binding"/>
    <property type="evidence" value="ECO:0007669"/>
    <property type="project" value="UniProtKB-KW"/>
</dbReference>
<dbReference type="SUPFAM" id="SSF81631">
    <property type="entry name" value="PAP/OAS1 substrate-binding domain"/>
    <property type="match status" value="1"/>
</dbReference>
<evidence type="ECO:0000256" key="7">
    <source>
        <dbReference type="ARBA" id="ARBA00022840"/>
    </source>
</evidence>
<evidence type="ECO:0000256" key="6">
    <source>
        <dbReference type="ARBA" id="ARBA00022741"/>
    </source>
</evidence>
<dbReference type="InterPro" id="IPR007012">
    <property type="entry name" value="PolA_pol_cen_dom"/>
</dbReference>
<accession>A0AAN6T1S1</accession>
<dbReference type="GO" id="GO:0003723">
    <property type="term" value="F:RNA binding"/>
    <property type="evidence" value="ECO:0007669"/>
    <property type="project" value="InterPro"/>
</dbReference>
<dbReference type="InterPro" id="IPR011068">
    <property type="entry name" value="NuclTrfase_I-like_C"/>
</dbReference>
<feature type="domain" description="Poly(A) polymerase central" evidence="12">
    <location>
        <begin position="551"/>
        <end position="621"/>
    </location>
</feature>
<comment type="caution">
    <text evidence="13">The sequence shown here is derived from an EMBL/GenBank/DDBJ whole genome shotgun (WGS) entry which is preliminary data.</text>
</comment>
<dbReference type="GO" id="GO:0006397">
    <property type="term" value="P:mRNA processing"/>
    <property type="evidence" value="ECO:0007669"/>
    <property type="project" value="UniProtKB-KW"/>
</dbReference>
<feature type="compositionally biased region" description="Acidic residues" evidence="9">
    <location>
        <begin position="864"/>
        <end position="877"/>
    </location>
</feature>
<comment type="similarity">
    <text evidence="2">Belongs to the poly(A) polymerase family.</text>
</comment>
<dbReference type="EMBL" id="MU863638">
    <property type="protein sequence ID" value="KAK4100872.1"/>
    <property type="molecule type" value="Genomic_DNA"/>
</dbReference>
<feature type="region of interest" description="Disordered" evidence="9">
    <location>
        <begin position="855"/>
        <end position="903"/>
    </location>
</feature>
<evidence type="ECO:0000256" key="5">
    <source>
        <dbReference type="ARBA" id="ARBA00022679"/>
    </source>
</evidence>
<dbReference type="Pfam" id="PF04928">
    <property type="entry name" value="PAP_central"/>
    <property type="match status" value="1"/>
</dbReference>
<name>A0AAN6T1S1_9PEZI</name>
<evidence type="ECO:0000256" key="4">
    <source>
        <dbReference type="ARBA" id="ARBA00022664"/>
    </source>
</evidence>
<dbReference type="AlphaFoldDB" id="A0AAN6T1S1"/>
<dbReference type="GO" id="GO:0031123">
    <property type="term" value="P:RNA 3'-end processing"/>
    <property type="evidence" value="ECO:0007669"/>
    <property type="project" value="InterPro"/>
</dbReference>
<dbReference type="PANTHER" id="PTHR10682">
    <property type="entry name" value="POLY A POLYMERASE"/>
    <property type="match status" value="1"/>
</dbReference>
<dbReference type="Gene3D" id="3.60.10.10">
    <property type="entry name" value="Endonuclease/exonuclease/phosphatase"/>
    <property type="match status" value="1"/>
</dbReference>
<dbReference type="Gene3D" id="3.30.460.10">
    <property type="entry name" value="Beta Polymerase, domain 2"/>
    <property type="match status" value="1"/>
</dbReference>
<evidence type="ECO:0000256" key="8">
    <source>
        <dbReference type="ARBA" id="ARBA00023242"/>
    </source>
</evidence>
<sequence length="1003" mass="111871">MAEKDQLLSGLPYYYEEETQRWVPFRPSALETGEEEERTALAVASYNVLAEFEWPASDARYPLVVKNILADNAEADILVLQEVTDGFLSYLLSDEQIRDAYPFCSHGPPDQDDIEPLPSFLNIVVLGKLAFDWEYVSFHRKHKGAVVARFNNIGRSEGSKALPVILAAVHLSRGLTDGAVAAKITDIKRIIGYLAETYPSHPCILAGDFNLTTSSVSVDAALRNKNISDLTASHLVRLDELFADANLHDAWRAYMATEHELGDDHLAAGEQGATWDPTVNAMAVVITAGGGNTRPQRYDRILVRGEGLLEVSKFNMFGFLTEQKEEDEMFASDHWGIRCIIKIGEPGNKSDGPSEEIADLIVSVHLEKAPQNLAQPGGVETALLHLEVIPSDEEVAKRKQALDLLTSVVLDTSAADAAGRAQPAVVVVPVGSYALDVWTSSSDTDVLCIGPFSSHIFFALASQRLRKAAAQGVKILRRVRAQTGTMLELEVQGIKMDLQYCPTTSVAERWPDVLQTPPSDPVWYLSAQTLSKLKAIRDIDYLRRSLPDLATFRLAHRFIKTWAKSRGIYSARFGFLSGIQISILLARVHKQLAHQSPGQPVPPEHLLATFFTHYATFPWSTHPAFDPFLHRARLPYTRTAREPLAILGYFPPSLNTALAASAPSAKTLASEFRRASEILAIAPSWEAFLSSSTSSSTRTGARDDDATADFLAAHKSYARIDVQYWGLSLARGAQFLGWVESRCVMLLVDLHRRAPGLFVRMWPARFAEKRRGQWQQDDEEEEEERDFRGCYLVGLDKGRPGMSKEELKLALGALQTALGRFEAQMRGDGRYFDARSCWLSAAVVNRAELGELEVDGREWGEYTPGDEEEEDEEEDELAVSSGQDSEHDEFAAAGKKDKKKKGAGRKQIAAVDLRADKTKKFRTAADAMNRIRWDPQLDSGDYVVGYEDRFLGAQEKELEAWKSEQTDEEFIPQHRILYFRRKSDGRAVWDRRTRFDELFGNGL</sequence>
<evidence type="ECO:0000259" key="10">
    <source>
        <dbReference type="Pfam" id="PF03372"/>
    </source>
</evidence>
<dbReference type="EC" id="2.7.7.19" evidence="3"/>
<dbReference type="GO" id="GO:0005634">
    <property type="term" value="C:nucleus"/>
    <property type="evidence" value="ECO:0007669"/>
    <property type="project" value="UniProtKB-SubCell"/>
</dbReference>
<organism evidence="13 14">
    <name type="scientific">Parathielavia hyrcaniae</name>
    <dbReference type="NCBI Taxonomy" id="113614"/>
    <lineage>
        <taxon>Eukaryota</taxon>
        <taxon>Fungi</taxon>
        <taxon>Dikarya</taxon>
        <taxon>Ascomycota</taxon>
        <taxon>Pezizomycotina</taxon>
        <taxon>Sordariomycetes</taxon>
        <taxon>Sordariomycetidae</taxon>
        <taxon>Sordariales</taxon>
        <taxon>Chaetomiaceae</taxon>
        <taxon>Parathielavia</taxon>
    </lineage>
</organism>
<keyword evidence="14" id="KW-1185">Reference proteome</keyword>
<keyword evidence="7" id="KW-0067">ATP-binding</keyword>
<gene>
    <name evidence="13" type="ORF">N658DRAFT_496961</name>
</gene>
<evidence type="ECO:0000256" key="9">
    <source>
        <dbReference type="SAM" id="MobiDB-lite"/>
    </source>
</evidence>
<dbReference type="Pfam" id="PF04457">
    <property type="entry name" value="MJ1316"/>
    <property type="match status" value="1"/>
</dbReference>
<keyword evidence="6" id="KW-0547">Nucleotide-binding</keyword>
<evidence type="ECO:0000256" key="2">
    <source>
        <dbReference type="ARBA" id="ARBA00010912"/>
    </source>
</evidence>
<dbReference type="Pfam" id="PF03372">
    <property type="entry name" value="Exo_endo_phos"/>
    <property type="match status" value="1"/>
</dbReference>
<evidence type="ECO:0000313" key="13">
    <source>
        <dbReference type="EMBL" id="KAK4100872.1"/>
    </source>
</evidence>
<dbReference type="InterPro" id="IPR043519">
    <property type="entry name" value="NT_sf"/>
</dbReference>
<evidence type="ECO:0000259" key="12">
    <source>
        <dbReference type="Pfam" id="PF04928"/>
    </source>
</evidence>
<evidence type="ECO:0000259" key="11">
    <source>
        <dbReference type="Pfam" id="PF04457"/>
    </source>
</evidence>
<dbReference type="SUPFAM" id="SSF55003">
    <property type="entry name" value="PAP/Archaeal CCA-adding enzyme, C-terminal domain"/>
    <property type="match status" value="1"/>
</dbReference>
<proteinExistence type="inferred from homology"/>
<dbReference type="InterPro" id="IPR036691">
    <property type="entry name" value="Endo/exonu/phosph_ase_sf"/>
</dbReference>
<dbReference type="SUPFAM" id="SSF56219">
    <property type="entry name" value="DNase I-like"/>
    <property type="match status" value="1"/>
</dbReference>
<evidence type="ECO:0000256" key="1">
    <source>
        <dbReference type="ARBA" id="ARBA00004123"/>
    </source>
</evidence>
<reference evidence="13" key="1">
    <citation type="journal article" date="2023" name="Mol. Phylogenet. Evol.">
        <title>Genome-scale phylogeny and comparative genomics of the fungal order Sordariales.</title>
        <authorList>
            <person name="Hensen N."/>
            <person name="Bonometti L."/>
            <person name="Westerberg I."/>
            <person name="Brannstrom I.O."/>
            <person name="Guillou S."/>
            <person name="Cros-Aarteil S."/>
            <person name="Calhoun S."/>
            <person name="Haridas S."/>
            <person name="Kuo A."/>
            <person name="Mondo S."/>
            <person name="Pangilinan J."/>
            <person name="Riley R."/>
            <person name="LaButti K."/>
            <person name="Andreopoulos B."/>
            <person name="Lipzen A."/>
            <person name="Chen C."/>
            <person name="Yan M."/>
            <person name="Daum C."/>
            <person name="Ng V."/>
            <person name="Clum A."/>
            <person name="Steindorff A."/>
            <person name="Ohm R.A."/>
            <person name="Martin F."/>
            <person name="Silar P."/>
            <person name="Natvig D.O."/>
            <person name="Lalanne C."/>
            <person name="Gautier V."/>
            <person name="Ament-Velasquez S.L."/>
            <person name="Kruys A."/>
            <person name="Hutchinson M.I."/>
            <person name="Powell A.J."/>
            <person name="Barry K."/>
            <person name="Miller A.N."/>
            <person name="Grigoriev I.V."/>
            <person name="Debuchy R."/>
            <person name="Gladieux P."/>
            <person name="Hiltunen Thoren M."/>
            <person name="Johannesson H."/>
        </authorList>
    </citation>
    <scope>NUCLEOTIDE SEQUENCE</scope>
    <source>
        <strain evidence="13">CBS 757.83</strain>
    </source>
</reference>
<reference evidence="13" key="2">
    <citation type="submission" date="2023-05" db="EMBL/GenBank/DDBJ databases">
        <authorList>
            <consortium name="Lawrence Berkeley National Laboratory"/>
            <person name="Steindorff A."/>
            <person name="Hensen N."/>
            <person name="Bonometti L."/>
            <person name="Westerberg I."/>
            <person name="Brannstrom I.O."/>
            <person name="Guillou S."/>
            <person name="Cros-Aarteil S."/>
            <person name="Calhoun S."/>
            <person name="Haridas S."/>
            <person name="Kuo A."/>
            <person name="Mondo S."/>
            <person name="Pangilinan J."/>
            <person name="Riley R."/>
            <person name="Labutti K."/>
            <person name="Andreopoulos B."/>
            <person name="Lipzen A."/>
            <person name="Chen C."/>
            <person name="Yanf M."/>
            <person name="Daum C."/>
            <person name="Ng V."/>
            <person name="Clum A."/>
            <person name="Ohm R."/>
            <person name="Martin F."/>
            <person name="Silar P."/>
            <person name="Natvig D."/>
            <person name="Lalanne C."/>
            <person name="Gautier V."/>
            <person name="Ament-Velasquez S.L."/>
            <person name="Kruys A."/>
            <person name="Hutchinson M.I."/>
            <person name="Powell A.J."/>
            <person name="Barry K."/>
            <person name="Miller A.N."/>
            <person name="Grigoriev I.V."/>
            <person name="Debuchy R."/>
            <person name="Gladieux P."/>
            <person name="Thoren M.H."/>
            <person name="Johannesson H."/>
        </authorList>
    </citation>
    <scope>NUCLEOTIDE SEQUENCE</scope>
    <source>
        <strain evidence="13">CBS 757.83</strain>
    </source>
</reference>
<dbReference type="InterPro" id="IPR040459">
    <property type="entry name" value="MJ1316"/>
</dbReference>
<evidence type="ECO:0000256" key="3">
    <source>
        <dbReference type="ARBA" id="ARBA00012388"/>
    </source>
</evidence>
<keyword evidence="8" id="KW-0539">Nucleus</keyword>
<dbReference type="GO" id="GO:1990817">
    <property type="term" value="F:poly(A) RNA polymerase activity"/>
    <property type="evidence" value="ECO:0007669"/>
    <property type="project" value="UniProtKB-EC"/>
</dbReference>
<dbReference type="SUPFAM" id="SSF81301">
    <property type="entry name" value="Nucleotidyltransferase"/>
    <property type="match status" value="1"/>
</dbReference>
<protein>
    <recommendedName>
        <fullName evidence="3">polynucleotide adenylyltransferase</fullName>
        <ecNumber evidence="3">2.7.7.19</ecNumber>
    </recommendedName>
</protein>
<keyword evidence="5" id="KW-0808">Transferase</keyword>
<dbReference type="CDD" id="cd09080">
    <property type="entry name" value="TDP2"/>
    <property type="match status" value="1"/>
</dbReference>
<evidence type="ECO:0000313" key="14">
    <source>
        <dbReference type="Proteomes" id="UP001305647"/>
    </source>
</evidence>
<dbReference type="PANTHER" id="PTHR10682:SF23">
    <property type="entry name" value="POLYNUCLEOTIDE ADENYLYLTRANSFERASE"/>
    <property type="match status" value="1"/>
</dbReference>
<keyword evidence="4" id="KW-0507">mRNA processing</keyword>
<feature type="domain" description="Endonuclease/exonuclease/phosphatase" evidence="10">
    <location>
        <begin position="44"/>
        <end position="311"/>
    </location>
</feature>
<dbReference type="Proteomes" id="UP001305647">
    <property type="component" value="Unassembled WGS sequence"/>
</dbReference>
<dbReference type="Gene3D" id="1.10.1410.10">
    <property type="match status" value="1"/>
</dbReference>
<dbReference type="InterPro" id="IPR005135">
    <property type="entry name" value="Endo/exonuclease/phosphatase"/>
</dbReference>